<dbReference type="GeneID" id="92857593"/>
<protein>
    <submittedName>
        <fullName evidence="2">Uncharacterized protein</fullName>
    </submittedName>
</protein>
<dbReference type="RefSeq" id="WP_002519247.1">
    <property type="nucleotide sequence ID" value="NZ_AP019664.1"/>
</dbReference>
<dbReference type="EMBL" id="MVCE01000004">
    <property type="protein sequence ID" value="PGF33231.1"/>
    <property type="molecule type" value="Genomic_DNA"/>
</dbReference>
<proteinExistence type="predicted"/>
<sequence>MTDDGSSKEKYPDDSHSGYNDAELTPEQPDSNSGQARDDEPAQELSQDREATQQFSTNPDDYDNQQYPQQSDYQNAQYPQDWNQYPQSGDGWGSESTAPRMEPASRPV</sequence>
<feature type="compositionally biased region" description="Basic and acidic residues" evidence="1">
    <location>
        <begin position="1"/>
        <end position="16"/>
    </location>
</feature>
<dbReference type="AlphaFoldDB" id="A0A2B7IXZ9"/>
<evidence type="ECO:0000313" key="3">
    <source>
        <dbReference type="Proteomes" id="UP000226191"/>
    </source>
</evidence>
<reference evidence="2 3" key="1">
    <citation type="submission" date="2017-02" db="EMBL/GenBank/DDBJ databases">
        <title>Prevalence of linear plasmids in Cutibacterium acnes isolates obtained from cancerous prostatic tissue.</title>
        <authorList>
            <person name="Davidsson S."/>
            <person name="Bruggemann H."/>
        </authorList>
    </citation>
    <scope>NUCLEOTIDE SEQUENCE [LARGE SCALE GENOMIC DNA]</scope>
    <source>
        <strain evidence="2 3">11-78</strain>
    </source>
</reference>
<feature type="compositionally biased region" description="Basic and acidic residues" evidence="1">
    <location>
        <begin position="36"/>
        <end position="51"/>
    </location>
</feature>
<dbReference type="Proteomes" id="UP000226191">
    <property type="component" value="Unassembled WGS sequence"/>
</dbReference>
<organism evidence="2 3">
    <name type="scientific">Cutibacterium acnes</name>
    <name type="common">Propionibacterium acnes</name>
    <dbReference type="NCBI Taxonomy" id="1747"/>
    <lineage>
        <taxon>Bacteria</taxon>
        <taxon>Bacillati</taxon>
        <taxon>Actinomycetota</taxon>
        <taxon>Actinomycetes</taxon>
        <taxon>Propionibacteriales</taxon>
        <taxon>Propionibacteriaceae</taxon>
        <taxon>Cutibacterium</taxon>
    </lineage>
</organism>
<feature type="compositionally biased region" description="Polar residues" evidence="1">
    <location>
        <begin position="76"/>
        <end position="87"/>
    </location>
</feature>
<evidence type="ECO:0000313" key="2">
    <source>
        <dbReference type="EMBL" id="PGF33231.1"/>
    </source>
</evidence>
<comment type="caution">
    <text evidence="2">The sequence shown here is derived from an EMBL/GenBank/DDBJ whole genome shotgun (WGS) entry which is preliminary data.</text>
</comment>
<feature type="compositionally biased region" description="Low complexity" evidence="1">
    <location>
        <begin position="64"/>
        <end position="75"/>
    </location>
</feature>
<name>A0A2B7IXZ9_CUTAC</name>
<gene>
    <name evidence="2" type="ORF">B1B09_10035</name>
</gene>
<feature type="region of interest" description="Disordered" evidence="1">
    <location>
        <begin position="1"/>
        <end position="108"/>
    </location>
</feature>
<evidence type="ECO:0000256" key="1">
    <source>
        <dbReference type="SAM" id="MobiDB-lite"/>
    </source>
</evidence>
<accession>A0A2B7IXZ9</accession>